<dbReference type="InterPro" id="IPR003114">
    <property type="entry name" value="Phox_assoc"/>
</dbReference>
<accession>A0A8H7U6N7</accession>
<protein>
    <recommendedName>
        <fullName evidence="3">PXA domain-containing protein</fullName>
    </recommendedName>
</protein>
<dbReference type="Pfam" id="PF02194">
    <property type="entry name" value="PXA"/>
    <property type="match status" value="1"/>
</dbReference>
<evidence type="ECO:0000313" key="4">
    <source>
        <dbReference type="EMBL" id="KAF9821875.1"/>
    </source>
</evidence>
<dbReference type="PANTHER" id="PTHR22775">
    <property type="entry name" value="SORTING NEXIN"/>
    <property type="match status" value="1"/>
</dbReference>
<dbReference type="EMBL" id="JADOXO010000002">
    <property type="protein sequence ID" value="KAF9821875.1"/>
    <property type="molecule type" value="Genomic_DNA"/>
</dbReference>
<proteinExistence type="inferred from homology"/>
<dbReference type="AlphaFoldDB" id="A0A8H7U6N7"/>
<gene>
    <name evidence="4" type="ORF">IEO21_00305</name>
</gene>
<name>A0A8H7U6N7_9APHY</name>
<comment type="caution">
    <text evidence="4">The sequence shown here is derived from an EMBL/GenBank/DDBJ whole genome shotgun (WGS) entry which is preliminary data.</text>
</comment>
<sequence>MASAVVQRPRQPARSIQSSSSSVGADKPVATKPVSKPISLPKRLLFPHLPADADLPSLLASPAAQPALNAELYDFISLALRAFVNPWWTKITRYDKEFLPAITRVLTTVLRALETRLLATDLSPLVFRDLPTLSTQHYIDFRNAKAKLHTSYASGGAATLPQLFHQLQPHMAISADGRIDDVYIRQAVDHILKACLPPEDYESEPERYIVREIILSVLLRNVIPRITQPWFIHKLILDNLGPEQEILKSTQAVGSTKAASTAPSDGPTPARTTLSLQSLAIFFLSAIQSISGSCLLLIHAYRQARDTIKKVNQSTSKCSQQPAATVESTPQRATGEEFKAAAPSALSPSPPTVPGGSSSTSLALALAHTLSLPLTFLEPFISRLLPYLLYTHALSAPRLADIVRSARHALFPEGWPGHAPPDPTPEEQAAMREELGRRLLARAPAPLALLLGPTPDARTHTIDGILDPLSSQACNAHLVLFILDLILSTVFPELGVSETVAAMHSAEGGISGST</sequence>
<feature type="domain" description="PXA" evidence="3">
    <location>
        <begin position="65"/>
        <end position="244"/>
    </location>
</feature>
<dbReference type="Proteomes" id="UP000639403">
    <property type="component" value="Unassembled WGS sequence"/>
</dbReference>
<evidence type="ECO:0000256" key="2">
    <source>
        <dbReference type="SAM" id="MobiDB-lite"/>
    </source>
</evidence>
<feature type="compositionally biased region" description="Low complexity" evidence="2">
    <location>
        <begin position="7"/>
        <end position="22"/>
    </location>
</feature>
<evidence type="ECO:0000256" key="1">
    <source>
        <dbReference type="ARBA" id="ARBA00010883"/>
    </source>
</evidence>
<feature type="region of interest" description="Disordered" evidence="2">
    <location>
        <begin position="314"/>
        <end position="358"/>
    </location>
</feature>
<reference evidence="4" key="1">
    <citation type="submission" date="2020-11" db="EMBL/GenBank/DDBJ databases">
        <authorList>
            <person name="Koelle M."/>
            <person name="Horta M.A.C."/>
            <person name="Nowrousian M."/>
            <person name="Ohm R.A."/>
            <person name="Benz P."/>
            <person name="Pilgard A."/>
        </authorList>
    </citation>
    <scope>NUCLEOTIDE SEQUENCE</scope>
    <source>
        <strain evidence="4">FPRL280</strain>
    </source>
</reference>
<evidence type="ECO:0000259" key="3">
    <source>
        <dbReference type="PROSITE" id="PS51207"/>
    </source>
</evidence>
<reference evidence="4" key="2">
    <citation type="journal article" name="Front. Microbiol.">
        <title>Degradative Capacity of Two Strains of Rhodonia placenta: From Phenotype to Genotype.</title>
        <authorList>
            <person name="Kolle M."/>
            <person name="Horta M.A.C."/>
            <person name="Nowrousian M."/>
            <person name="Ohm R.A."/>
            <person name="Benz J.P."/>
            <person name="Pilgard A."/>
        </authorList>
    </citation>
    <scope>NUCLEOTIDE SEQUENCE</scope>
    <source>
        <strain evidence="4">FPRL280</strain>
    </source>
</reference>
<dbReference type="GO" id="GO:0035091">
    <property type="term" value="F:phosphatidylinositol binding"/>
    <property type="evidence" value="ECO:0007669"/>
    <property type="project" value="TreeGrafter"/>
</dbReference>
<feature type="compositionally biased region" description="Polar residues" evidence="2">
    <location>
        <begin position="314"/>
        <end position="332"/>
    </location>
</feature>
<comment type="similarity">
    <text evidence="1">Belongs to the sorting nexin family.</text>
</comment>
<dbReference type="Pfam" id="PF08628">
    <property type="entry name" value="Nexin_C"/>
    <property type="match status" value="1"/>
</dbReference>
<organism evidence="4 5">
    <name type="scientific">Rhodonia placenta</name>
    <dbReference type="NCBI Taxonomy" id="104341"/>
    <lineage>
        <taxon>Eukaryota</taxon>
        <taxon>Fungi</taxon>
        <taxon>Dikarya</taxon>
        <taxon>Basidiomycota</taxon>
        <taxon>Agaricomycotina</taxon>
        <taxon>Agaricomycetes</taxon>
        <taxon>Polyporales</taxon>
        <taxon>Adustoporiaceae</taxon>
        <taxon>Rhodonia</taxon>
    </lineage>
</organism>
<feature type="region of interest" description="Disordered" evidence="2">
    <location>
        <begin position="1"/>
        <end position="30"/>
    </location>
</feature>
<dbReference type="SMART" id="SM00313">
    <property type="entry name" value="PXA"/>
    <property type="match status" value="1"/>
</dbReference>
<dbReference type="PANTHER" id="PTHR22775:SF3">
    <property type="entry name" value="SORTING NEXIN-13"/>
    <property type="match status" value="1"/>
</dbReference>
<dbReference type="InterPro" id="IPR013937">
    <property type="entry name" value="Sorting_nexin_C"/>
</dbReference>
<dbReference type="PROSITE" id="PS51207">
    <property type="entry name" value="PXA"/>
    <property type="match status" value="1"/>
</dbReference>
<evidence type="ECO:0000313" key="5">
    <source>
        <dbReference type="Proteomes" id="UP000639403"/>
    </source>
</evidence>